<dbReference type="GO" id="GO:0006189">
    <property type="term" value="P:'de novo' IMP biosynthetic process"/>
    <property type="evidence" value="ECO:0007669"/>
    <property type="project" value="UniProtKB-UniRule"/>
</dbReference>
<dbReference type="InterPro" id="IPR004607">
    <property type="entry name" value="GART"/>
</dbReference>
<comment type="function">
    <text evidence="4">Catalyzes the transfer of a formyl group from 10-formyltetrahydrofolate to 5-phospho-ribosyl-glycinamide (GAR), producing 5-phospho-ribosyl-N-formylglycinamide (FGAR) and tetrahydrofolate.</text>
</comment>
<dbReference type="EMBL" id="VNHX01000014">
    <property type="protein sequence ID" value="TYP93141.1"/>
    <property type="molecule type" value="Genomic_DNA"/>
</dbReference>
<feature type="site" description="Raises pKa of active site His" evidence="4">
    <location>
        <position position="167"/>
    </location>
</feature>
<name>A0A5S5DB97_9SPHI</name>
<dbReference type="Gene3D" id="3.40.50.170">
    <property type="entry name" value="Formyl transferase, N-terminal domain"/>
    <property type="match status" value="1"/>
</dbReference>
<dbReference type="HAMAP" id="MF_01930">
    <property type="entry name" value="PurN"/>
    <property type="match status" value="1"/>
</dbReference>
<protein>
    <recommendedName>
        <fullName evidence="4">Phosphoribosylglycinamide formyltransferase</fullName>
        <ecNumber evidence="4">2.1.2.2</ecNumber>
    </recommendedName>
    <alternativeName>
        <fullName evidence="4">5'-phosphoribosylglycinamide transformylase</fullName>
    </alternativeName>
    <alternativeName>
        <fullName evidence="4">GAR transformylase</fullName>
        <shortName evidence="4">GART</shortName>
    </alternativeName>
</protein>
<reference evidence="6 7" key="1">
    <citation type="submission" date="2019-07" db="EMBL/GenBank/DDBJ databases">
        <title>Genomic Encyclopedia of Archaeal and Bacterial Type Strains, Phase II (KMG-II): from individual species to whole genera.</title>
        <authorList>
            <person name="Goeker M."/>
        </authorList>
    </citation>
    <scope>NUCLEOTIDE SEQUENCE [LARGE SCALE GENOMIC DNA]</scope>
    <source>
        <strain evidence="6 7">DSM 18850</strain>
    </source>
</reference>
<sequence length="212" mass="24487">MSEKYHIFGYKSIFKYKRFDIVKKRIAIFASGSGSNAQKIMEHFKYSSLAEVALVLSNNPEAYVLQRADNFEIPSHVFDRKTFYESDEIVDILKRLEIDLVVLAGFLWLVPERLLKAFPNKIINIHPALLPKFGGKGMYGDRVHQAVLAAGEEEHGITIHFVNEKFDEGEVIHQAKFKIENGDTLEILKFKGQQLEHQYFPKVIENLLKKYN</sequence>
<feature type="binding site" evidence="4">
    <location>
        <position position="124"/>
    </location>
    <ligand>
        <name>(6R)-10-formyltetrahydrofolate</name>
        <dbReference type="ChEBI" id="CHEBI:195366"/>
    </ligand>
</feature>
<evidence type="ECO:0000259" key="5">
    <source>
        <dbReference type="Pfam" id="PF00551"/>
    </source>
</evidence>
<dbReference type="GO" id="GO:0005829">
    <property type="term" value="C:cytosol"/>
    <property type="evidence" value="ECO:0007669"/>
    <property type="project" value="TreeGrafter"/>
</dbReference>
<dbReference type="PANTHER" id="PTHR43369">
    <property type="entry name" value="PHOSPHORIBOSYLGLYCINAMIDE FORMYLTRANSFERASE"/>
    <property type="match status" value="1"/>
</dbReference>
<dbReference type="UniPathway" id="UPA00074">
    <property type="reaction ID" value="UER00126"/>
</dbReference>
<dbReference type="EC" id="2.1.2.2" evidence="4"/>
<comment type="caution">
    <text evidence="4">Lacks conserved residue(s) required for the propagation of feature annotation.</text>
</comment>
<dbReference type="CDD" id="cd08645">
    <property type="entry name" value="FMT_core_GART"/>
    <property type="match status" value="1"/>
</dbReference>
<feature type="binding site" evidence="4">
    <location>
        <begin position="34"/>
        <end position="36"/>
    </location>
    <ligand>
        <name>N(1)-(5-phospho-beta-D-ribosyl)glycinamide</name>
        <dbReference type="ChEBI" id="CHEBI:143788"/>
    </ligand>
</feature>
<evidence type="ECO:0000256" key="2">
    <source>
        <dbReference type="ARBA" id="ARBA00022679"/>
    </source>
</evidence>
<evidence type="ECO:0000313" key="6">
    <source>
        <dbReference type="EMBL" id="TYP93141.1"/>
    </source>
</evidence>
<evidence type="ECO:0000256" key="4">
    <source>
        <dbReference type="HAMAP-Rule" id="MF_01930"/>
    </source>
</evidence>
<proteinExistence type="inferred from homology"/>
<evidence type="ECO:0000256" key="1">
    <source>
        <dbReference type="ARBA" id="ARBA00005054"/>
    </source>
</evidence>
<dbReference type="InterPro" id="IPR036477">
    <property type="entry name" value="Formyl_transf_N_sf"/>
</dbReference>
<keyword evidence="2 4" id="KW-0808">Transferase</keyword>
<dbReference type="NCBIfam" id="TIGR00639">
    <property type="entry name" value="PurN"/>
    <property type="match status" value="1"/>
</dbReference>
<dbReference type="SUPFAM" id="SSF53328">
    <property type="entry name" value="Formyltransferase"/>
    <property type="match status" value="1"/>
</dbReference>
<dbReference type="AlphaFoldDB" id="A0A5S5DB97"/>
<comment type="similarity">
    <text evidence="4">Belongs to the GART family.</text>
</comment>
<dbReference type="Proteomes" id="UP000325105">
    <property type="component" value="Unassembled WGS sequence"/>
</dbReference>
<organism evidence="6 7">
    <name type="scientific">Sphingobacterium allocomposti</name>
    <dbReference type="NCBI Taxonomy" id="415956"/>
    <lineage>
        <taxon>Bacteria</taxon>
        <taxon>Pseudomonadati</taxon>
        <taxon>Bacteroidota</taxon>
        <taxon>Sphingobacteriia</taxon>
        <taxon>Sphingobacteriales</taxon>
        <taxon>Sphingobacteriaceae</taxon>
        <taxon>Sphingobacterium</taxon>
    </lineage>
</organism>
<comment type="pathway">
    <text evidence="1 4">Purine metabolism; IMP biosynthesis via de novo pathway; N(2)-formyl-N(1)-(5-phospho-D-ribosyl)glycinamide from N(1)-(5-phospho-D-ribosyl)glycinamide (10-formyl THF route): step 1/1.</text>
</comment>
<keyword evidence="7" id="KW-1185">Reference proteome</keyword>
<comment type="caution">
    <text evidence="6">The sequence shown here is derived from an EMBL/GenBank/DDBJ whole genome shotgun (WGS) entry which is preliminary data.</text>
</comment>
<dbReference type="PANTHER" id="PTHR43369:SF2">
    <property type="entry name" value="PHOSPHORIBOSYLGLYCINAMIDE FORMYLTRANSFERASE"/>
    <property type="match status" value="1"/>
</dbReference>
<keyword evidence="3 4" id="KW-0658">Purine biosynthesis</keyword>
<feature type="active site" description="Proton donor" evidence="4">
    <location>
        <position position="126"/>
    </location>
</feature>
<feature type="domain" description="Formyl transferase N-terminal" evidence="5">
    <location>
        <begin position="24"/>
        <end position="204"/>
    </location>
</feature>
<gene>
    <name evidence="4" type="primary">purN</name>
    <name evidence="6" type="ORF">BC792_11442</name>
</gene>
<dbReference type="GO" id="GO:0004644">
    <property type="term" value="F:phosphoribosylglycinamide formyltransferase activity"/>
    <property type="evidence" value="ECO:0007669"/>
    <property type="project" value="UniProtKB-UniRule"/>
</dbReference>
<comment type="catalytic activity">
    <reaction evidence="4">
        <text>N(1)-(5-phospho-beta-D-ribosyl)glycinamide + (6R)-10-formyltetrahydrofolate = N(2)-formyl-N(1)-(5-phospho-beta-D-ribosyl)glycinamide + (6S)-5,6,7,8-tetrahydrofolate + H(+)</text>
        <dbReference type="Rhea" id="RHEA:15053"/>
        <dbReference type="ChEBI" id="CHEBI:15378"/>
        <dbReference type="ChEBI" id="CHEBI:57453"/>
        <dbReference type="ChEBI" id="CHEBI:143788"/>
        <dbReference type="ChEBI" id="CHEBI:147286"/>
        <dbReference type="ChEBI" id="CHEBI:195366"/>
        <dbReference type="EC" id="2.1.2.2"/>
    </reaction>
</comment>
<evidence type="ECO:0000313" key="7">
    <source>
        <dbReference type="Proteomes" id="UP000325105"/>
    </source>
</evidence>
<accession>A0A5S5DB97</accession>
<evidence type="ECO:0000256" key="3">
    <source>
        <dbReference type="ARBA" id="ARBA00022755"/>
    </source>
</evidence>
<dbReference type="Pfam" id="PF00551">
    <property type="entry name" value="Formyl_trans_N"/>
    <property type="match status" value="1"/>
</dbReference>
<dbReference type="InterPro" id="IPR002376">
    <property type="entry name" value="Formyl_transf_N"/>
</dbReference>